<keyword evidence="10" id="KW-1185">Reference proteome</keyword>
<keyword evidence="7 9" id="KW-0503">Monooxygenase</keyword>
<dbReference type="Pfam" id="PF00743">
    <property type="entry name" value="FMO-like"/>
    <property type="match status" value="2"/>
</dbReference>
<dbReference type="SUPFAM" id="SSF51905">
    <property type="entry name" value="FAD/NAD(P)-binding domain"/>
    <property type="match status" value="2"/>
</dbReference>
<evidence type="ECO:0000256" key="1">
    <source>
        <dbReference type="ARBA" id="ARBA00001974"/>
    </source>
</evidence>
<accession>A0A6A5V7X1</accession>
<dbReference type="InterPro" id="IPR036188">
    <property type="entry name" value="FAD/NAD-bd_sf"/>
</dbReference>
<dbReference type="FunFam" id="3.50.50.60:FF:000138">
    <property type="entry name" value="Flavin-containing monooxygenase"/>
    <property type="match status" value="1"/>
</dbReference>
<evidence type="ECO:0000256" key="2">
    <source>
        <dbReference type="ARBA" id="ARBA00009183"/>
    </source>
</evidence>
<gene>
    <name evidence="9" type="ORF">BU23DRAFT_468804</name>
</gene>
<dbReference type="PANTHER" id="PTHR23023">
    <property type="entry name" value="DIMETHYLANILINE MONOOXYGENASE"/>
    <property type="match status" value="1"/>
</dbReference>
<dbReference type="GO" id="GO:0050660">
    <property type="term" value="F:flavin adenine dinucleotide binding"/>
    <property type="evidence" value="ECO:0007669"/>
    <property type="project" value="InterPro"/>
</dbReference>
<dbReference type="GO" id="GO:0050661">
    <property type="term" value="F:NADP binding"/>
    <property type="evidence" value="ECO:0007669"/>
    <property type="project" value="InterPro"/>
</dbReference>
<dbReference type="InterPro" id="IPR000960">
    <property type="entry name" value="Flavin_mOase"/>
</dbReference>
<reference evidence="9" key="1">
    <citation type="journal article" date="2020" name="Stud. Mycol.">
        <title>101 Dothideomycetes genomes: a test case for predicting lifestyles and emergence of pathogens.</title>
        <authorList>
            <person name="Haridas S."/>
            <person name="Albert R."/>
            <person name="Binder M."/>
            <person name="Bloem J."/>
            <person name="Labutti K."/>
            <person name="Salamov A."/>
            <person name="Andreopoulos B."/>
            <person name="Baker S."/>
            <person name="Barry K."/>
            <person name="Bills G."/>
            <person name="Bluhm B."/>
            <person name="Cannon C."/>
            <person name="Castanera R."/>
            <person name="Culley D."/>
            <person name="Daum C."/>
            <person name="Ezra D."/>
            <person name="Gonzalez J."/>
            <person name="Henrissat B."/>
            <person name="Kuo A."/>
            <person name="Liang C."/>
            <person name="Lipzen A."/>
            <person name="Lutzoni F."/>
            <person name="Magnuson J."/>
            <person name="Mondo S."/>
            <person name="Nolan M."/>
            <person name="Ohm R."/>
            <person name="Pangilinan J."/>
            <person name="Park H.-J."/>
            <person name="Ramirez L."/>
            <person name="Alfaro M."/>
            <person name="Sun H."/>
            <person name="Tritt A."/>
            <person name="Yoshinaga Y."/>
            <person name="Zwiers L.-H."/>
            <person name="Turgeon B."/>
            <person name="Goodwin S."/>
            <person name="Spatafora J."/>
            <person name="Crous P."/>
            <person name="Grigoriev I."/>
        </authorList>
    </citation>
    <scope>NUCLEOTIDE SEQUENCE</scope>
    <source>
        <strain evidence="9">CBS 107.79</strain>
    </source>
</reference>
<evidence type="ECO:0000256" key="6">
    <source>
        <dbReference type="ARBA" id="ARBA00023002"/>
    </source>
</evidence>
<sequence length="515" mass="58158">MGSIDVNTISLRARTIAIIGAGPSGLVAAKYLRAEKAFDRIVLFEQRNRSGGIWNYTKDQRDEDLFTIPQTDPRGKNQDPTWLPSQRTKDGEKTGDRKEPSFLSPIYDRLETNIPRGLMGFQDLDWPQDAQLFPKHSTVLKYIQDYGADVQDLIHYETQVLNVSPSDDAISGRWNVLTRDLRSNARWNVLTRDLRSNARKEECYDAVIVANGHFIVPYLPEIAGIEAWNARHPGLISHAKYYRAPEDFTGKKVVVVGNSASGSDISTQIAQFSQRPLLWSSKSSSMFNVSASPVKRELPPIAKFLVETRGVEFEDETVEEGIDAVVFATGYFYSLPFLEGVRPGVIGDGGRVQYTYQHLFYAPRPTLSFLALPQRVIPFPIAEAQSAVLARVYAGRLNLPPLHDMQRWERNVIEEMGDGRDFHLLPFSKDGNYINELSHWAMSAEPREGLVNEGKGKIPPVWGAWEFWCRENFPKIRAAFGALGEKRFTVRTLEEVGFIYSDAMKARAKQEGKLI</sequence>
<dbReference type="GO" id="GO:0004499">
    <property type="term" value="F:N,N-dimethylaniline monooxygenase activity"/>
    <property type="evidence" value="ECO:0007669"/>
    <property type="project" value="InterPro"/>
</dbReference>
<dbReference type="OrthoDB" id="66881at2759"/>
<evidence type="ECO:0000256" key="4">
    <source>
        <dbReference type="ARBA" id="ARBA00022827"/>
    </source>
</evidence>
<dbReference type="AlphaFoldDB" id="A0A6A5V7X1"/>
<evidence type="ECO:0000313" key="10">
    <source>
        <dbReference type="Proteomes" id="UP000800036"/>
    </source>
</evidence>
<evidence type="ECO:0000313" key="9">
    <source>
        <dbReference type="EMBL" id="KAF1972132.1"/>
    </source>
</evidence>
<dbReference type="PRINTS" id="PR00370">
    <property type="entry name" value="FMOXYGENASE"/>
</dbReference>
<comment type="cofactor">
    <cofactor evidence="1">
        <name>FAD</name>
        <dbReference type="ChEBI" id="CHEBI:57692"/>
    </cofactor>
</comment>
<keyword evidence="6" id="KW-0560">Oxidoreductase</keyword>
<dbReference type="Pfam" id="PF13450">
    <property type="entry name" value="NAD_binding_8"/>
    <property type="match status" value="1"/>
</dbReference>
<dbReference type="Proteomes" id="UP000800036">
    <property type="component" value="Unassembled WGS sequence"/>
</dbReference>
<dbReference type="Gene3D" id="3.50.50.60">
    <property type="entry name" value="FAD/NAD(P)-binding domain"/>
    <property type="match status" value="2"/>
</dbReference>
<proteinExistence type="inferred from homology"/>
<evidence type="ECO:0000256" key="7">
    <source>
        <dbReference type="ARBA" id="ARBA00023033"/>
    </source>
</evidence>
<protein>
    <submittedName>
        <fullName evidence="9">Flavin-containing monooxygenase</fullName>
    </submittedName>
</protein>
<feature type="region of interest" description="Disordered" evidence="8">
    <location>
        <begin position="66"/>
        <end position="102"/>
    </location>
</feature>
<evidence type="ECO:0000256" key="5">
    <source>
        <dbReference type="ARBA" id="ARBA00022857"/>
    </source>
</evidence>
<feature type="compositionally biased region" description="Basic and acidic residues" evidence="8">
    <location>
        <begin position="87"/>
        <end position="100"/>
    </location>
</feature>
<name>A0A6A5V7X1_9PLEO</name>
<dbReference type="InterPro" id="IPR020946">
    <property type="entry name" value="Flavin_mOase-like"/>
</dbReference>
<evidence type="ECO:0000256" key="3">
    <source>
        <dbReference type="ARBA" id="ARBA00022630"/>
    </source>
</evidence>
<keyword evidence="4" id="KW-0274">FAD</keyword>
<keyword evidence="3" id="KW-0285">Flavoprotein</keyword>
<keyword evidence="5" id="KW-0521">NADP</keyword>
<comment type="similarity">
    <text evidence="2">Belongs to the FMO family.</text>
</comment>
<organism evidence="9 10">
    <name type="scientific">Bimuria novae-zelandiae CBS 107.79</name>
    <dbReference type="NCBI Taxonomy" id="1447943"/>
    <lineage>
        <taxon>Eukaryota</taxon>
        <taxon>Fungi</taxon>
        <taxon>Dikarya</taxon>
        <taxon>Ascomycota</taxon>
        <taxon>Pezizomycotina</taxon>
        <taxon>Dothideomycetes</taxon>
        <taxon>Pleosporomycetidae</taxon>
        <taxon>Pleosporales</taxon>
        <taxon>Massarineae</taxon>
        <taxon>Didymosphaeriaceae</taxon>
        <taxon>Bimuria</taxon>
    </lineage>
</organism>
<evidence type="ECO:0000256" key="8">
    <source>
        <dbReference type="SAM" id="MobiDB-lite"/>
    </source>
</evidence>
<dbReference type="EMBL" id="ML976689">
    <property type="protein sequence ID" value="KAF1972132.1"/>
    <property type="molecule type" value="Genomic_DNA"/>
</dbReference>
<dbReference type="InterPro" id="IPR050346">
    <property type="entry name" value="FMO-like"/>
</dbReference>